<proteinExistence type="predicted"/>
<dbReference type="Proteomes" id="UP001175271">
    <property type="component" value="Unassembled WGS sequence"/>
</dbReference>
<keyword evidence="1" id="KW-0472">Membrane</keyword>
<name>A0AA39LYH9_9BILA</name>
<keyword evidence="1" id="KW-1133">Transmembrane helix</keyword>
<evidence type="ECO:0000313" key="3">
    <source>
        <dbReference type="Proteomes" id="UP001175271"/>
    </source>
</evidence>
<feature type="transmembrane region" description="Helical" evidence="1">
    <location>
        <begin position="359"/>
        <end position="386"/>
    </location>
</feature>
<accession>A0AA39LYH9</accession>
<dbReference type="AlphaFoldDB" id="A0AA39LYH9"/>
<keyword evidence="3" id="KW-1185">Reference proteome</keyword>
<feature type="transmembrane region" description="Helical" evidence="1">
    <location>
        <begin position="291"/>
        <end position="309"/>
    </location>
</feature>
<gene>
    <name evidence="2" type="ORF">QR680_007095</name>
</gene>
<protein>
    <submittedName>
        <fullName evidence="2">Uncharacterized protein</fullName>
    </submittedName>
</protein>
<comment type="caution">
    <text evidence="2">The sequence shown here is derived from an EMBL/GenBank/DDBJ whole genome shotgun (WGS) entry which is preliminary data.</text>
</comment>
<feature type="transmembrane region" description="Helical" evidence="1">
    <location>
        <begin position="407"/>
        <end position="428"/>
    </location>
</feature>
<organism evidence="2 3">
    <name type="scientific">Steinernema hermaphroditum</name>
    <dbReference type="NCBI Taxonomy" id="289476"/>
    <lineage>
        <taxon>Eukaryota</taxon>
        <taxon>Metazoa</taxon>
        <taxon>Ecdysozoa</taxon>
        <taxon>Nematoda</taxon>
        <taxon>Chromadorea</taxon>
        <taxon>Rhabditida</taxon>
        <taxon>Tylenchina</taxon>
        <taxon>Panagrolaimomorpha</taxon>
        <taxon>Strongyloidoidea</taxon>
        <taxon>Steinernematidae</taxon>
        <taxon>Steinernema</taxon>
    </lineage>
</organism>
<sequence>MSDHPTPYYYSWVDDIFRAEYGHFVSIPIQAITLYNGEVHLIETLLNAGPFTLVNYASIADHDIGSEAVAVRILDAHEMIMRYHHRDPRFYFGFEGRYRFILNAIVARRMCQAIHQHIENLMNRADNDDDRLLPYSHPRGHSSMQFYRAVGRRFHEQFGHFVEVPIQFIVLSRGEIDLVHTLLYSGTSTIVKYDNVANESIGTTAIAAQLLDAHQFIMMRYLGHPCYGDVRLEFEHRFRRLFRALLDRRVNQAVAALLSSSPAAMETCATILYVLTVSTLSIMLLQSALNLYLFQATLTILLAYIGFAKPVLYKRLSRTRLFFYSFILSHVLSWILAAGQTLEYFSQQPILKNYNRTILVIHTWARVGVLMCFFALMTGLYILTLVKLTIYAFGHTTHGSGQQSKWLILRSVLIYCTPPNVFAIVGIAPSSPSLCRLSLPLARFQSDTAINNLIPVDRDEFFEKEYDRVAEERFMEEFGEFLTVPTRCIVLVPDDIDLVETILNAGPRARIDYSNISSPTVGASATIARIIEAHEEIVRNYRHDSRYNPRFERRHENLHNLLHLRVLIESFASVFIQALVEEAWNGQ</sequence>
<keyword evidence="1" id="KW-0812">Transmembrane</keyword>
<evidence type="ECO:0000256" key="1">
    <source>
        <dbReference type="SAM" id="Phobius"/>
    </source>
</evidence>
<dbReference type="EMBL" id="JAUCMV010000003">
    <property type="protein sequence ID" value="KAK0413989.1"/>
    <property type="molecule type" value="Genomic_DNA"/>
</dbReference>
<feature type="transmembrane region" description="Helical" evidence="1">
    <location>
        <begin position="321"/>
        <end position="339"/>
    </location>
</feature>
<evidence type="ECO:0000313" key="2">
    <source>
        <dbReference type="EMBL" id="KAK0413989.1"/>
    </source>
</evidence>
<reference evidence="2" key="1">
    <citation type="submission" date="2023-06" db="EMBL/GenBank/DDBJ databases">
        <title>Genomic analysis of the entomopathogenic nematode Steinernema hermaphroditum.</title>
        <authorList>
            <person name="Schwarz E.M."/>
            <person name="Heppert J.K."/>
            <person name="Baniya A."/>
            <person name="Schwartz H.T."/>
            <person name="Tan C.-H."/>
            <person name="Antoshechkin I."/>
            <person name="Sternberg P.W."/>
            <person name="Goodrich-Blair H."/>
            <person name="Dillman A.R."/>
        </authorList>
    </citation>
    <scope>NUCLEOTIDE SEQUENCE</scope>
    <source>
        <strain evidence="2">PS9179</strain>
        <tissue evidence="2">Whole animal</tissue>
    </source>
</reference>